<dbReference type="Pfam" id="PF00057">
    <property type="entry name" value="Ldl_recept_a"/>
    <property type="match status" value="2"/>
</dbReference>
<dbReference type="PROSITE" id="PS01209">
    <property type="entry name" value="LDLRA_1"/>
    <property type="match status" value="1"/>
</dbReference>
<feature type="disulfide bond" evidence="6">
    <location>
        <begin position="377"/>
        <end position="389"/>
    </location>
</feature>
<keyword evidence="8" id="KW-0812">Transmembrane</keyword>
<proteinExistence type="predicted"/>
<keyword evidence="4 6" id="KW-1015">Disulfide bond</keyword>
<dbReference type="Gene3D" id="2.40.10.10">
    <property type="entry name" value="Trypsin-like serine proteases"/>
    <property type="match status" value="1"/>
</dbReference>
<accession>A0ABD0LUI4</accession>
<dbReference type="InterPro" id="IPR036055">
    <property type="entry name" value="LDL_receptor-like_sf"/>
</dbReference>
<dbReference type="InterPro" id="IPR033116">
    <property type="entry name" value="TRYPSIN_SER"/>
</dbReference>
<evidence type="ECO:0000256" key="2">
    <source>
        <dbReference type="ARBA" id="ARBA00022801"/>
    </source>
</evidence>
<dbReference type="SUPFAM" id="SSF56487">
    <property type="entry name" value="SRCR-like"/>
    <property type="match status" value="1"/>
</dbReference>
<feature type="disulfide bond" evidence="6">
    <location>
        <begin position="359"/>
        <end position="374"/>
    </location>
</feature>
<feature type="disulfide bond" evidence="6">
    <location>
        <begin position="309"/>
        <end position="327"/>
    </location>
</feature>
<sequence length="774" mass="84848">MFAAASAKFAKRVPVDRKCVCVVCFEPSHDESTVKSPDRYRDVSDIAHQGTRNEKRQVRKRKGKRDVACVYVFVCTSGMRVISFSSRDRDILDVECKGMAFSGSRSAIHRFIYTITAKGTLIININKSIDNIISIVNYIIYIIIFINHIIINHIINFIDYIIINFINDNITYFIINHNNNYVYHYHCSRFYAVRMSSLAAVASASLSDCCATVFQTAKMGVMKGQIARAGLTSGSVPCGQCVSDADRCNQVYDCLDFSDEALCPDCSGFQCDSGICLWDGSQGRCNGVFDCSDLSDEMGCPPRAGTVACANTVRVLQSQWCNGLDNCGDNSDEINCGRSCSVGRVACPDGRCILRTWLCDGYPDCTDGSDEEGCGTCEPTQLACDNHQCIEEGAVCDGQPDCRAGEDESACFSTEETDTGVLWVRYRGKDYAVCSDVWSPALGEQVCGDINHQFLSVSEAVKPAAHITSFAAFSSVALDAKTSNIVIKDSCDTGHVVSVSCQKQECGQRQVPFVQSFVAGGEIVPPGKWPWVVSLLYLGQAICGGTLIDKKWVVTAAHCILSATKGDYDFTATPYYFDVIVGSTHRMGRSSVGTPFRVRVDKIFLYPERKVSLYGTVDWDIALLRLSVPVEITNYIQPLCLPHFGQHIPLTSLCYLAGWGQTSPQQVVPLDHLRDTRMQLWSETRCSRNTVPGETTVNTNSTICGGFIFGRPSGCQGDSGGPLMCWSASGRWMLAGVMSRGSSPCGLYQPGLRANRFARVASVVDWIQQQIGDQ</sequence>
<dbReference type="InterPro" id="IPR023415">
    <property type="entry name" value="LDLR_class-A_CS"/>
</dbReference>
<dbReference type="Proteomes" id="UP001519460">
    <property type="component" value="Unassembled WGS sequence"/>
</dbReference>
<gene>
    <name evidence="10" type="ORF">BaRGS_00005807</name>
</gene>
<dbReference type="AlphaFoldDB" id="A0ABD0LUI4"/>
<dbReference type="GO" id="GO:0008236">
    <property type="term" value="F:serine-type peptidase activity"/>
    <property type="evidence" value="ECO:0007669"/>
    <property type="project" value="UniProtKB-KW"/>
</dbReference>
<dbReference type="SUPFAM" id="SSF57424">
    <property type="entry name" value="LDL receptor-like module"/>
    <property type="match status" value="4"/>
</dbReference>
<evidence type="ECO:0000256" key="6">
    <source>
        <dbReference type="PROSITE-ProRule" id="PRU00124"/>
    </source>
</evidence>
<dbReference type="InterPro" id="IPR018114">
    <property type="entry name" value="TRYPSIN_HIS"/>
</dbReference>
<evidence type="ECO:0000256" key="4">
    <source>
        <dbReference type="ARBA" id="ARBA00023157"/>
    </source>
</evidence>
<keyword evidence="3 7" id="KW-0720">Serine protease</keyword>
<evidence type="ECO:0000259" key="9">
    <source>
        <dbReference type="PROSITE" id="PS50240"/>
    </source>
</evidence>
<dbReference type="InterPro" id="IPR002172">
    <property type="entry name" value="LDrepeatLR_classA_rpt"/>
</dbReference>
<comment type="caution">
    <text evidence="10">The sequence shown here is derived from an EMBL/GenBank/DDBJ whole genome shotgun (WGS) entry which is preliminary data.</text>
</comment>
<feature type="disulfide bond" evidence="6">
    <location>
        <begin position="396"/>
        <end position="411"/>
    </location>
</feature>
<dbReference type="PROSITE" id="PS00135">
    <property type="entry name" value="TRYPSIN_SER"/>
    <property type="match status" value="1"/>
</dbReference>
<dbReference type="InterPro" id="IPR036772">
    <property type="entry name" value="SRCR-like_dom_sf"/>
</dbReference>
<feature type="transmembrane region" description="Helical" evidence="8">
    <location>
        <begin position="107"/>
        <end position="126"/>
    </location>
</feature>
<dbReference type="PROSITE" id="PS50068">
    <property type="entry name" value="LDLRA_2"/>
    <property type="match status" value="4"/>
</dbReference>
<dbReference type="PROSITE" id="PS50240">
    <property type="entry name" value="TRYPSIN_DOM"/>
    <property type="match status" value="1"/>
</dbReference>
<evidence type="ECO:0000256" key="5">
    <source>
        <dbReference type="ARBA" id="ARBA00023180"/>
    </source>
</evidence>
<feature type="transmembrane region" description="Helical" evidence="8">
    <location>
        <begin position="138"/>
        <end position="163"/>
    </location>
</feature>
<dbReference type="InterPro" id="IPR009003">
    <property type="entry name" value="Peptidase_S1_PA"/>
</dbReference>
<dbReference type="InterPro" id="IPR001254">
    <property type="entry name" value="Trypsin_dom"/>
</dbReference>
<keyword evidence="2 7" id="KW-0378">Hydrolase</keyword>
<organism evidence="10 11">
    <name type="scientific">Batillaria attramentaria</name>
    <dbReference type="NCBI Taxonomy" id="370345"/>
    <lineage>
        <taxon>Eukaryota</taxon>
        <taxon>Metazoa</taxon>
        <taxon>Spiralia</taxon>
        <taxon>Lophotrochozoa</taxon>
        <taxon>Mollusca</taxon>
        <taxon>Gastropoda</taxon>
        <taxon>Caenogastropoda</taxon>
        <taxon>Sorbeoconcha</taxon>
        <taxon>Cerithioidea</taxon>
        <taxon>Batillariidae</taxon>
        <taxon>Batillaria</taxon>
    </lineage>
</organism>
<evidence type="ECO:0000256" key="7">
    <source>
        <dbReference type="RuleBase" id="RU363034"/>
    </source>
</evidence>
<dbReference type="InterPro" id="IPR001190">
    <property type="entry name" value="SRCR"/>
</dbReference>
<keyword evidence="1 7" id="KW-0645">Protease</keyword>
<dbReference type="Pfam" id="PF15494">
    <property type="entry name" value="SRCR_2"/>
    <property type="match status" value="1"/>
</dbReference>
<keyword evidence="8" id="KW-1133">Transmembrane helix</keyword>
<evidence type="ECO:0000313" key="10">
    <source>
        <dbReference type="EMBL" id="KAK7502858.1"/>
    </source>
</evidence>
<evidence type="ECO:0000256" key="3">
    <source>
        <dbReference type="ARBA" id="ARBA00022825"/>
    </source>
</evidence>
<dbReference type="Pfam" id="PF00089">
    <property type="entry name" value="Trypsin"/>
    <property type="match status" value="1"/>
</dbReference>
<dbReference type="GO" id="GO:0006508">
    <property type="term" value="P:proteolysis"/>
    <property type="evidence" value="ECO:0007669"/>
    <property type="project" value="UniProtKB-KW"/>
</dbReference>
<keyword evidence="5" id="KW-0325">Glycoprotein</keyword>
<dbReference type="CDD" id="cd00190">
    <property type="entry name" value="Tryp_SPc"/>
    <property type="match status" value="1"/>
</dbReference>
<dbReference type="Gene3D" id="4.10.400.10">
    <property type="entry name" value="Low-density Lipoprotein Receptor"/>
    <property type="match status" value="4"/>
</dbReference>
<feature type="disulfide bond" evidence="6">
    <location>
        <begin position="347"/>
        <end position="365"/>
    </location>
</feature>
<keyword evidence="8" id="KW-0472">Membrane</keyword>
<dbReference type="SMART" id="SM00020">
    <property type="entry name" value="Tryp_SPc"/>
    <property type="match status" value="1"/>
</dbReference>
<dbReference type="CDD" id="cd00112">
    <property type="entry name" value="LDLa"/>
    <property type="match status" value="5"/>
</dbReference>
<keyword evidence="11" id="KW-1185">Reference proteome</keyword>
<evidence type="ECO:0000313" key="11">
    <source>
        <dbReference type="Proteomes" id="UP001519460"/>
    </source>
</evidence>
<feature type="disulfide bond" evidence="6">
    <location>
        <begin position="340"/>
        <end position="352"/>
    </location>
</feature>
<feature type="disulfide bond" evidence="6">
    <location>
        <begin position="384"/>
        <end position="402"/>
    </location>
</feature>
<reference evidence="10 11" key="1">
    <citation type="journal article" date="2023" name="Sci. Data">
        <title>Genome assembly of the Korean intertidal mud-creeper Batillaria attramentaria.</title>
        <authorList>
            <person name="Patra A.K."/>
            <person name="Ho P.T."/>
            <person name="Jun S."/>
            <person name="Lee S.J."/>
            <person name="Kim Y."/>
            <person name="Won Y.J."/>
        </authorList>
    </citation>
    <scope>NUCLEOTIDE SEQUENCE [LARGE SCALE GENOMIC DNA]</scope>
    <source>
        <strain evidence="10">Wonlab-2016</strain>
    </source>
</reference>
<evidence type="ECO:0000256" key="8">
    <source>
        <dbReference type="SAM" id="Phobius"/>
    </source>
</evidence>
<feature type="domain" description="Peptidase S1" evidence="9">
    <location>
        <begin position="518"/>
        <end position="772"/>
    </location>
</feature>
<name>A0ABD0LUI4_9CAEN</name>
<evidence type="ECO:0000256" key="1">
    <source>
        <dbReference type="ARBA" id="ARBA00022670"/>
    </source>
</evidence>
<dbReference type="FunFam" id="2.40.10.10:FF:000068">
    <property type="entry name" value="transmembrane protease serine 2"/>
    <property type="match status" value="1"/>
</dbReference>
<dbReference type="PANTHER" id="PTHR24252:SF7">
    <property type="entry name" value="HYALIN"/>
    <property type="match status" value="1"/>
</dbReference>
<feature type="disulfide bond" evidence="6">
    <location>
        <begin position="321"/>
        <end position="336"/>
    </location>
</feature>
<dbReference type="SMART" id="SM00192">
    <property type="entry name" value="LDLa"/>
    <property type="match status" value="5"/>
</dbReference>
<dbReference type="EMBL" id="JACVVK020000023">
    <property type="protein sequence ID" value="KAK7502858.1"/>
    <property type="molecule type" value="Genomic_DNA"/>
</dbReference>
<dbReference type="PANTHER" id="PTHR24252">
    <property type="entry name" value="ACROSIN-RELATED"/>
    <property type="match status" value="1"/>
</dbReference>
<comment type="caution">
    <text evidence="6">Lacks conserved residue(s) required for the propagation of feature annotation.</text>
</comment>
<feature type="disulfide bond" evidence="6">
    <location>
        <begin position="285"/>
        <end position="300"/>
    </location>
</feature>
<dbReference type="PRINTS" id="PR00261">
    <property type="entry name" value="LDLRECEPTOR"/>
</dbReference>
<dbReference type="PROSITE" id="PS00134">
    <property type="entry name" value="TRYPSIN_HIS"/>
    <property type="match status" value="1"/>
</dbReference>
<feature type="transmembrane region" description="Helical" evidence="8">
    <location>
        <begin position="67"/>
        <end position="87"/>
    </location>
</feature>
<dbReference type="SUPFAM" id="SSF50494">
    <property type="entry name" value="Trypsin-like serine proteases"/>
    <property type="match status" value="1"/>
</dbReference>
<protein>
    <recommendedName>
        <fullName evidence="9">Peptidase S1 domain-containing protein</fullName>
    </recommendedName>
</protein>
<dbReference type="InterPro" id="IPR043504">
    <property type="entry name" value="Peptidase_S1_PA_chymotrypsin"/>
</dbReference>